<comment type="caution">
    <text evidence="1">The sequence shown here is derived from an EMBL/GenBank/DDBJ whole genome shotgun (WGS) entry which is preliminary data.</text>
</comment>
<accession>A0A816F3D8</accession>
<reference evidence="1" key="1">
    <citation type="submission" date="2021-02" db="EMBL/GenBank/DDBJ databases">
        <authorList>
            <person name="Nowell W R."/>
        </authorList>
    </citation>
    <scope>NUCLEOTIDE SEQUENCE</scope>
</reference>
<name>A0A816F3D8_9BILA</name>
<organism evidence="1 2">
    <name type="scientific">Rotaria magnacalcarata</name>
    <dbReference type="NCBI Taxonomy" id="392030"/>
    <lineage>
        <taxon>Eukaryota</taxon>
        <taxon>Metazoa</taxon>
        <taxon>Spiralia</taxon>
        <taxon>Gnathifera</taxon>
        <taxon>Rotifera</taxon>
        <taxon>Eurotatoria</taxon>
        <taxon>Bdelloidea</taxon>
        <taxon>Philodinida</taxon>
        <taxon>Philodinidae</taxon>
        <taxon>Rotaria</taxon>
    </lineage>
</organism>
<gene>
    <name evidence="1" type="ORF">KQP761_LOCUS30564</name>
</gene>
<dbReference type="AlphaFoldDB" id="A0A816F3D8"/>
<evidence type="ECO:0000313" key="1">
    <source>
        <dbReference type="EMBL" id="CAF1654059.1"/>
    </source>
</evidence>
<sequence>MLDKLPDQITAKVHFITHYPELIRRNGPPRNYWCQRFEGKHLYFKKLALRSSNFKNISFTLAKRHQLRLSWLLSHDCFYNLNDKSISTKFIKSLELPIDTKRLLVRHKFDYPVYEECQTLIHNHVKFMRNSVFITKLLYQEEIPEFVLLRHILKVEKSWILIVQHLQTVSFDETLWSYEISYLEQLSVMNLDECINILPHVLDIYSLNDAYFVNVLTRLTV</sequence>
<proteinExistence type="predicted"/>
<dbReference type="EMBL" id="CAJNOW010017024">
    <property type="protein sequence ID" value="CAF1654059.1"/>
    <property type="molecule type" value="Genomic_DNA"/>
</dbReference>
<dbReference type="OrthoDB" id="10044445at2759"/>
<protein>
    <submittedName>
        <fullName evidence="1">Uncharacterized protein</fullName>
    </submittedName>
</protein>
<evidence type="ECO:0000313" key="2">
    <source>
        <dbReference type="Proteomes" id="UP000663834"/>
    </source>
</evidence>
<dbReference type="Proteomes" id="UP000663834">
    <property type="component" value="Unassembled WGS sequence"/>
</dbReference>